<sequence length="275" mass="29251">MYSDTSAKKPVSPITLSKLQRMKQAGEKFTCLTCYDATFTHAMNKAGVETILVGDSLGMVVQGQDSTLPVSIDDMCYHTAAVKRGNSHAFILADMPFMSYSSPNQALDNAAKLMQAGANMVKLEGGSWLADTVRLLSERGIPVCAHLGLTPQAVHKLGGYKVQGKDKAAADLILQESLELVAAGADILLYECIPSELGKSLTQAVSVPVIGIGAGADTDGQVLVMHDMLGINIGRPARFVKNFLTNGRTITDAFAAYVDEVKNGTFPAPEHTFDA</sequence>
<comment type="function">
    <text evidence="7 8">Catalyzes the reversible reaction in which hydroxymethyl group from 5,10-methylenetetrahydrofolate is transferred onto alpha-ketoisovalerate to form ketopantoate.</text>
</comment>
<dbReference type="GO" id="GO:0008168">
    <property type="term" value="F:methyltransferase activity"/>
    <property type="evidence" value="ECO:0007669"/>
    <property type="project" value="UniProtKB-KW"/>
</dbReference>
<comment type="pathway">
    <text evidence="1 8">Cofactor biosynthesis; (R)-pantothenate biosynthesis; (R)-pantoate from 3-methyl-2-oxobutanoate: step 1/2.</text>
</comment>
<dbReference type="Pfam" id="PF02548">
    <property type="entry name" value="Pantoate_transf"/>
    <property type="match status" value="1"/>
</dbReference>
<dbReference type="UniPathway" id="UPA00028">
    <property type="reaction ID" value="UER00003"/>
</dbReference>
<name>A0A0K6IT88_9GAMM</name>
<dbReference type="GO" id="GO:0003864">
    <property type="term" value="F:3-methyl-2-oxobutanoate hydroxymethyltransferase activity"/>
    <property type="evidence" value="ECO:0007669"/>
    <property type="project" value="UniProtKB-UniRule"/>
</dbReference>
<feature type="active site" description="Proton acceptor" evidence="8 9">
    <location>
        <position position="191"/>
    </location>
</feature>
<dbReference type="STRING" id="1137284.GCA_001418205_03494"/>
<evidence type="ECO:0000256" key="8">
    <source>
        <dbReference type="HAMAP-Rule" id="MF_00156"/>
    </source>
</evidence>
<gene>
    <name evidence="8" type="primary">panB</name>
    <name evidence="12" type="ORF">Ga0061065_11663</name>
</gene>
<feature type="binding site" evidence="8 10">
    <location>
        <begin position="55"/>
        <end position="56"/>
    </location>
    <ligand>
        <name>3-methyl-2-oxobutanoate</name>
        <dbReference type="ChEBI" id="CHEBI:11851"/>
    </ligand>
</feature>
<dbReference type="PANTHER" id="PTHR20881">
    <property type="entry name" value="3-METHYL-2-OXOBUTANOATE HYDROXYMETHYLTRANSFERASE"/>
    <property type="match status" value="1"/>
</dbReference>
<dbReference type="FunFam" id="3.20.20.60:FF:000003">
    <property type="entry name" value="3-methyl-2-oxobutanoate hydroxymethyltransferase"/>
    <property type="match status" value="1"/>
</dbReference>
<dbReference type="InterPro" id="IPR015813">
    <property type="entry name" value="Pyrv/PenolPyrv_kinase-like_dom"/>
</dbReference>
<protein>
    <recommendedName>
        <fullName evidence="8">3-methyl-2-oxobutanoate hydroxymethyltransferase</fullName>
        <ecNumber evidence="8">2.1.2.11</ecNumber>
    </recommendedName>
    <alternativeName>
        <fullName evidence="8">Ketopantoate hydroxymethyltransferase</fullName>
        <shortName evidence="8">KPHMT</shortName>
    </alternativeName>
</protein>
<comment type="subcellular location">
    <subcellularLocation>
        <location evidence="8">Cytoplasm</location>
    </subcellularLocation>
</comment>
<comment type="cofactor">
    <cofactor evidence="8 11">
        <name>Mg(2+)</name>
        <dbReference type="ChEBI" id="CHEBI:18420"/>
    </cofactor>
    <text evidence="8 11">Binds 1 Mg(2+) ion per subunit.</text>
</comment>
<evidence type="ECO:0000313" key="13">
    <source>
        <dbReference type="Proteomes" id="UP000182769"/>
    </source>
</evidence>
<evidence type="ECO:0000256" key="1">
    <source>
        <dbReference type="ARBA" id="ARBA00005033"/>
    </source>
</evidence>
<dbReference type="GO" id="GO:0015940">
    <property type="term" value="P:pantothenate biosynthetic process"/>
    <property type="evidence" value="ECO:0007669"/>
    <property type="project" value="UniProtKB-UniRule"/>
</dbReference>
<keyword evidence="5 8" id="KW-0808">Transferase</keyword>
<dbReference type="NCBIfam" id="TIGR00222">
    <property type="entry name" value="panB"/>
    <property type="match status" value="1"/>
</dbReference>
<evidence type="ECO:0000256" key="5">
    <source>
        <dbReference type="ARBA" id="ARBA00022679"/>
    </source>
</evidence>
<dbReference type="GO" id="GO:0032259">
    <property type="term" value="P:methylation"/>
    <property type="evidence" value="ECO:0007669"/>
    <property type="project" value="UniProtKB-KW"/>
</dbReference>
<feature type="binding site" evidence="8 10">
    <location>
        <position position="94"/>
    </location>
    <ligand>
        <name>3-methyl-2-oxobutanoate</name>
        <dbReference type="ChEBI" id="CHEBI:11851"/>
    </ligand>
</feature>
<evidence type="ECO:0000256" key="3">
    <source>
        <dbReference type="ARBA" id="ARBA00011424"/>
    </source>
</evidence>
<evidence type="ECO:0000256" key="6">
    <source>
        <dbReference type="ARBA" id="ARBA00022723"/>
    </source>
</evidence>
<feature type="binding site" evidence="8 10">
    <location>
        <position position="122"/>
    </location>
    <ligand>
        <name>3-methyl-2-oxobutanoate</name>
        <dbReference type="ChEBI" id="CHEBI:11851"/>
    </ligand>
</feature>
<dbReference type="SUPFAM" id="SSF51621">
    <property type="entry name" value="Phosphoenolpyruvate/pyruvate domain"/>
    <property type="match status" value="1"/>
</dbReference>
<dbReference type="PIRSF" id="PIRSF000388">
    <property type="entry name" value="Pantoate_hydroxy_MeTrfase"/>
    <property type="match status" value="1"/>
</dbReference>
<dbReference type="EMBL" id="CYHG01000016">
    <property type="protein sequence ID" value="CUB06279.1"/>
    <property type="molecule type" value="Genomic_DNA"/>
</dbReference>
<keyword evidence="6 8" id="KW-0479">Metal-binding</keyword>
<comment type="subunit">
    <text evidence="3 8">Homodecamer; pentamer of dimers.</text>
</comment>
<comment type="catalytic activity">
    <reaction evidence="8">
        <text>(6R)-5,10-methylene-5,6,7,8-tetrahydrofolate + 3-methyl-2-oxobutanoate + H2O = 2-dehydropantoate + (6S)-5,6,7,8-tetrahydrofolate</text>
        <dbReference type="Rhea" id="RHEA:11824"/>
        <dbReference type="ChEBI" id="CHEBI:11561"/>
        <dbReference type="ChEBI" id="CHEBI:11851"/>
        <dbReference type="ChEBI" id="CHEBI:15377"/>
        <dbReference type="ChEBI" id="CHEBI:15636"/>
        <dbReference type="ChEBI" id="CHEBI:57453"/>
        <dbReference type="EC" id="2.1.2.11"/>
    </reaction>
</comment>
<evidence type="ECO:0000313" key="12">
    <source>
        <dbReference type="EMBL" id="CUB06279.1"/>
    </source>
</evidence>
<evidence type="ECO:0000256" key="9">
    <source>
        <dbReference type="PIRSR" id="PIRSR000388-1"/>
    </source>
</evidence>
<feature type="binding site" evidence="8 11">
    <location>
        <position position="124"/>
    </location>
    <ligand>
        <name>Mg(2+)</name>
        <dbReference type="ChEBI" id="CHEBI:18420"/>
    </ligand>
</feature>
<keyword evidence="4 8" id="KW-0566">Pantothenate biosynthesis</keyword>
<dbReference type="EC" id="2.1.2.11" evidence="8"/>
<dbReference type="NCBIfam" id="NF001452">
    <property type="entry name" value="PRK00311.1"/>
    <property type="match status" value="1"/>
</dbReference>
<keyword evidence="8 11" id="KW-0460">Magnesium</keyword>
<feature type="binding site" evidence="8 11">
    <location>
        <position position="94"/>
    </location>
    <ligand>
        <name>Mg(2+)</name>
        <dbReference type="ChEBI" id="CHEBI:18420"/>
    </ligand>
</feature>
<proteinExistence type="inferred from homology"/>
<dbReference type="GO" id="GO:0000287">
    <property type="term" value="F:magnesium ion binding"/>
    <property type="evidence" value="ECO:0007669"/>
    <property type="project" value="TreeGrafter"/>
</dbReference>
<reference evidence="13" key="1">
    <citation type="submission" date="2015-08" db="EMBL/GenBank/DDBJ databases">
        <authorList>
            <person name="Varghese N."/>
        </authorList>
    </citation>
    <scope>NUCLEOTIDE SEQUENCE [LARGE SCALE GENOMIC DNA]</scope>
    <source>
        <strain evidence="13">JCM 18476</strain>
    </source>
</reference>
<dbReference type="RefSeq" id="WP_055464506.1">
    <property type="nucleotide sequence ID" value="NZ_CYHG01000016.1"/>
</dbReference>
<evidence type="ECO:0000256" key="7">
    <source>
        <dbReference type="ARBA" id="ARBA00056497"/>
    </source>
</evidence>
<dbReference type="InterPro" id="IPR040442">
    <property type="entry name" value="Pyrv_kinase-like_dom_sf"/>
</dbReference>
<dbReference type="Proteomes" id="UP000182769">
    <property type="component" value="Unassembled WGS sequence"/>
</dbReference>
<keyword evidence="8" id="KW-0963">Cytoplasm</keyword>
<keyword evidence="13" id="KW-1185">Reference proteome</keyword>
<dbReference type="CDD" id="cd06557">
    <property type="entry name" value="KPHMT-like"/>
    <property type="match status" value="1"/>
</dbReference>
<accession>A0A0K6IT88</accession>
<comment type="similarity">
    <text evidence="2 8">Belongs to the PanB family.</text>
</comment>
<organism evidence="12 13">
    <name type="scientific">Marinomonas fungiae</name>
    <dbReference type="NCBI Taxonomy" id="1137284"/>
    <lineage>
        <taxon>Bacteria</taxon>
        <taxon>Pseudomonadati</taxon>
        <taxon>Pseudomonadota</taxon>
        <taxon>Gammaproteobacteria</taxon>
        <taxon>Oceanospirillales</taxon>
        <taxon>Oceanospirillaceae</taxon>
        <taxon>Marinomonas</taxon>
    </lineage>
</organism>
<dbReference type="OrthoDB" id="9781789at2"/>
<evidence type="ECO:0000256" key="11">
    <source>
        <dbReference type="PIRSR" id="PIRSR000388-3"/>
    </source>
</evidence>
<feature type="binding site" evidence="8 11">
    <location>
        <position position="55"/>
    </location>
    <ligand>
        <name>Mg(2+)</name>
        <dbReference type="ChEBI" id="CHEBI:18420"/>
    </ligand>
</feature>
<dbReference type="AlphaFoldDB" id="A0A0K6IT88"/>
<evidence type="ECO:0000256" key="2">
    <source>
        <dbReference type="ARBA" id="ARBA00008676"/>
    </source>
</evidence>
<dbReference type="GO" id="GO:0005737">
    <property type="term" value="C:cytoplasm"/>
    <property type="evidence" value="ECO:0007669"/>
    <property type="project" value="UniProtKB-SubCell"/>
</dbReference>
<dbReference type="HAMAP" id="MF_00156">
    <property type="entry name" value="PanB"/>
    <property type="match status" value="1"/>
</dbReference>
<evidence type="ECO:0000256" key="4">
    <source>
        <dbReference type="ARBA" id="ARBA00022655"/>
    </source>
</evidence>
<dbReference type="Gene3D" id="3.20.20.60">
    <property type="entry name" value="Phosphoenolpyruvate-binding domains"/>
    <property type="match status" value="1"/>
</dbReference>
<evidence type="ECO:0000256" key="10">
    <source>
        <dbReference type="PIRSR" id="PIRSR000388-2"/>
    </source>
</evidence>
<dbReference type="InterPro" id="IPR003700">
    <property type="entry name" value="Pantoate_hydroxy_MeTrfase"/>
</dbReference>
<keyword evidence="12" id="KW-0489">Methyltransferase</keyword>
<dbReference type="PANTHER" id="PTHR20881:SF0">
    <property type="entry name" value="3-METHYL-2-OXOBUTANOATE HYDROXYMETHYLTRANSFERASE"/>
    <property type="match status" value="1"/>
</dbReference>